<dbReference type="EMBL" id="LN890655">
    <property type="protein sequence ID" value="CUS01960.2"/>
    <property type="molecule type" value="Genomic_DNA"/>
</dbReference>
<keyword evidence="4" id="KW-1185">Reference proteome</keyword>
<evidence type="ECO:0000256" key="1">
    <source>
        <dbReference type="ARBA" id="ARBA00022679"/>
    </source>
</evidence>
<evidence type="ECO:0000313" key="4">
    <source>
        <dbReference type="Proteomes" id="UP000215027"/>
    </source>
</evidence>
<name>A0A160T0V6_9CHLR</name>
<dbReference type="PANTHER" id="PTHR46401">
    <property type="entry name" value="GLYCOSYLTRANSFERASE WBBK-RELATED"/>
    <property type="match status" value="1"/>
</dbReference>
<feature type="domain" description="Glycosyltransferase subfamily 4-like N-terminal" evidence="2">
    <location>
        <begin position="40"/>
        <end position="146"/>
    </location>
</feature>
<organism evidence="3 4">
    <name type="scientific">Candidatus Promineifilum breve</name>
    <dbReference type="NCBI Taxonomy" id="1806508"/>
    <lineage>
        <taxon>Bacteria</taxon>
        <taxon>Bacillati</taxon>
        <taxon>Chloroflexota</taxon>
        <taxon>Ardenticatenia</taxon>
        <taxon>Candidatus Promineifilales</taxon>
        <taxon>Candidatus Promineifilaceae</taxon>
        <taxon>Candidatus Promineifilum</taxon>
    </lineage>
</organism>
<dbReference type="KEGG" id="pbf:CFX0092_A0079"/>
<evidence type="ECO:0000259" key="2">
    <source>
        <dbReference type="Pfam" id="PF13439"/>
    </source>
</evidence>
<dbReference type="OrthoDB" id="9815550at2"/>
<dbReference type="SUPFAM" id="SSF53756">
    <property type="entry name" value="UDP-Glycosyltransferase/glycogen phosphorylase"/>
    <property type="match status" value="1"/>
</dbReference>
<dbReference type="Pfam" id="PF13692">
    <property type="entry name" value="Glyco_trans_1_4"/>
    <property type="match status" value="1"/>
</dbReference>
<keyword evidence="1 3" id="KW-0808">Transferase</keyword>
<dbReference type="Proteomes" id="UP000215027">
    <property type="component" value="Chromosome I"/>
</dbReference>
<dbReference type="GO" id="GO:0009103">
    <property type="term" value="P:lipopolysaccharide biosynthetic process"/>
    <property type="evidence" value="ECO:0007669"/>
    <property type="project" value="TreeGrafter"/>
</dbReference>
<dbReference type="Pfam" id="PF13439">
    <property type="entry name" value="Glyco_transf_4"/>
    <property type="match status" value="1"/>
</dbReference>
<protein>
    <submittedName>
        <fullName evidence="3">Glycosyl transferase</fullName>
    </submittedName>
</protein>
<dbReference type="GO" id="GO:0016757">
    <property type="term" value="F:glycosyltransferase activity"/>
    <property type="evidence" value="ECO:0007669"/>
    <property type="project" value="TreeGrafter"/>
</dbReference>
<dbReference type="AlphaFoldDB" id="A0A160T0V6"/>
<sequence length="346" mass="38180">MINVAFLPVYPNPYQRLLRAGLAAAGVAVTFVDTLPTSKWLHEYRDTIDILHYHWLYGLYMARFATPVQVVRFVARLRLARQLGYRVVWTAHNILPHRAPWPPLHRAIRRLMMAEADAVIVHCEHGRRELLARFPRTKPVVVIPIGHYGGVYPLTMTRGEARAALGLGAAEFVYLALGNIAAYKGLESFAEAFGRIGGEQDVAIIAGRNRDAALVGRLHAAAQRDDRLRLHPEFVADDRMQCFLLAADVMVAPFEHVLTSSSVMVGLSYGLPVIAPDRGCLPELVTAEAGLIYRAEESDGLARALTDIKGHDLPAMSASARQVAAGYDWDDIGRRTAAVYQGCLNP</sequence>
<evidence type="ECO:0000313" key="3">
    <source>
        <dbReference type="EMBL" id="CUS01960.2"/>
    </source>
</evidence>
<dbReference type="RefSeq" id="WP_095041628.1">
    <property type="nucleotide sequence ID" value="NZ_LN890655.1"/>
</dbReference>
<proteinExistence type="predicted"/>
<gene>
    <name evidence="3" type="ORF">CFX0092_A0079</name>
</gene>
<dbReference type="Gene3D" id="3.40.50.2000">
    <property type="entry name" value="Glycogen Phosphorylase B"/>
    <property type="match status" value="2"/>
</dbReference>
<dbReference type="PANTHER" id="PTHR46401:SF2">
    <property type="entry name" value="GLYCOSYLTRANSFERASE WBBK-RELATED"/>
    <property type="match status" value="1"/>
</dbReference>
<accession>A0A160T0V6</accession>
<dbReference type="InterPro" id="IPR028098">
    <property type="entry name" value="Glyco_trans_4-like_N"/>
</dbReference>
<reference evidence="3" key="1">
    <citation type="submission" date="2016-01" db="EMBL/GenBank/DDBJ databases">
        <authorList>
            <person name="Mcilroy J.S."/>
            <person name="Karst M S."/>
            <person name="Albertsen M."/>
        </authorList>
    </citation>
    <scope>NUCLEOTIDE SEQUENCE</scope>
    <source>
        <strain evidence="3">Cfx-K</strain>
    </source>
</reference>